<evidence type="ECO:0000313" key="3">
    <source>
        <dbReference type="Proteomes" id="UP000030652"/>
    </source>
</evidence>
<evidence type="ECO:0000256" key="1">
    <source>
        <dbReference type="SAM" id="Phobius"/>
    </source>
</evidence>
<dbReference type="AlphaFoldDB" id="A0A0B0EEU2"/>
<accession>A0A0B0EEU2</accession>
<feature type="transmembrane region" description="Helical" evidence="1">
    <location>
        <begin position="33"/>
        <end position="54"/>
    </location>
</feature>
<sequence length="82" mass="9051">MNADIEILKKDINSSIERLIKRRRGNKKKAERVVVLGAGISAVTTISIGLTALIDSLSQVFSSIGFDIKCLNDNISRMGWFL</sequence>
<keyword evidence="1" id="KW-1133">Transmembrane helix</keyword>
<reference evidence="2 3" key="1">
    <citation type="submission" date="2014-10" db="EMBL/GenBank/DDBJ databases">
        <title>Draft genome of anammox bacterium scalindua brodae, obtained using differential coverage binning of sequence data from two enrichment reactors.</title>
        <authorList>
            <person name="Speth D.R."/>
            <person name="Russ L."/>
            <person name="Kartal B."/>
            <person name="Op den Camp H.J."/>
            <person name="Dutilh B.E."/>
            <person name="Jetten M.S."/>
        </authorList>
    </citation>
    <scope>NUCLEOTIDE SEQUENCE [LARGE SCALE GENOMIC DNA]</scope>
    <source>
        <strain evidence="2">RU1</strain>
    </source>
</reference>
<keyword evidence="1" id="KW-0472">Membrane</keyword>
<dbReference type="Proteomes" id="UP000030652">
    <property type="component" value="Unassembled WGS sequence"/>
</dbReference>
<gene>
    <name evidence="2" type="ORF">SCABRO_02632</name>
</gene>
<organism evidence="2 3">
    <name type="scientific">Candidatus Scalindua brodae</name>
    <dbReference type="NCBI Taxonomy" id="237368"/>
    <lineage>
        <taxon>Bacteria</taxon>
        <taxon>Pseudomonadati</taxon>
        <taxon>Planctomycetota</taxon>
        <taxon>Candidatus Brocadiia</taxon>
        <taxon>Candidatus Brocadiales</taxon>
        <taxon>Candidatus Scalinduaceae</taxon>
        <taxon>Candidatus Scalindua</taxon>
    </lineage>
</organism>
<comment type="caution">
    <text evidence="2">The sequence shown here is derived from an EMBL/GenBank/DDBJ whole genome shotgun (WGS) entry which is preliminary data.</text>
</comment>
<evidence type="ECO:0000313" key="2">
    <source>
        <dbReference type="EMBL" id="KHE91637.1"/>
    </source>
</evidence>
<protein>
    <submittedName>
        <fullName evidence="2">Uncharacterized protein</fullName>
    </submittedName>
</protein>
<dbReference type="EMBL" id="JRYO01000188">
    <property type="protein sequence ID" value="KHE91637.1"/>
    <property type="molecule type" value="Genomic_DNA"/>
</dbReference>
<name>A0A0B0EEU2_9BACT</name>
<keyword evidence="1" id="KW-0812">Transmembrane</keyword>
<proteinExistence type="predicted"/>